<evidence type="ECO:0000256" key="15">
    <source>
        <dbReference type="RuleBase" id="RU361242"/>
    </source>
</evidence>
<evidence type="ECO:0000256" key="7">
    <source>
        <dbReference type="ARBA" id="ARBA00022692"/>
    </source>
</evidence>
<organism evidence="18 19">
    <name type="scientific">Chiloscyllium punctatum</name>
    <name type="common">Brownbanded bambooshark</name>
    <name type="synonym">Hemiscyllium punctatum</name>
    <dbReference type="NCBI Taxonomy" id="137246"/>
    <lineage>
        <taxon>Eukaryota</taxon>
        <taxon>Metazoa</taxon>
        <taxon>Chordata</taxon>
        <taxon>Craniata</taxon>
        <taxon>Vertebrata</taxon>
        <taxon>Chondrichthyes</taxon>
        <taxon>Elasmobranchii</taxon>
        <taxon>Galeomorphii</taxon>
        <taxon>Galeoidea</taxon>
        <taxon>Orectolobiformes</taxon>
        <taxon>Hemiscylliidae</taxon>
        <taxon>Chiloscyllium</taxon>
    </lineage>
</organism>
<keyword evidence="7" id="KW-0812">Transmembrane</keyword>
<evidence type="ECO:0000256" key="2">
    <source>
        <dbReference type="ARBA" id="ARBA00004323"/>
    </source>
</evidence>
<dbReference type="SMART" id="SM00458">
    <property type="entry name" value="RICIN"/>
    <property type="match status" value="1"/>
</dbReference>
<keyword evidence="13 15" id="KW-1015">Disulfide bond</keyword>
<name>A0A401RVA2_CHIPU</name>
<evidence type="ECO:0000256" key="14">
    <source>
        <dbReference type="ARBA" id="ARBA00023211"/>
    </source>
</evidence>
<evidence type="ECO:0000256" key="8">
    <source>
        <dbReference type="ARBA" id="ARBA00022734"/>
    </source>
</evidence>
<feature type="region of interest" description="Disordered" evidence="16">
    <location>
        <begin position="98"/>
        <end position="235"/>
    </location>
</feature>
<sequence>MAALRFSFTEINSRVSREELVQLERLRAKVLQDQELHKMFRKRAGGAYGFAGEGDSGRRARHGNRSAPAEGPATEGLHAADGRLVEVRSAKHRVRLGTRPPINGRAFSLPPGTFWNRPTAPQSRGGGGRLHAPARRPRPALGASHPAPLPEKVPEVPRPDLRTPSQPPRAGKVMAQPATPAGREPQHQPDQRGKSAKGSRQQSVKPAKKKPDSNRTAEATLGSPLFPAPLPNETAVNSENTALGEWPKVNSSVTAIEPNTVAVVNDTVKQSNGKTIPTFKVWNGTKNESATINDIKGLLLKQTVVSGLLMNATNTQTELETNETVINNLIKNQTYAIEERDFSKDITMEVTLKINETIELQRDSNILNHSFTHLDSVAGVHKVLAIDMTISPRDSKAVGQFGHRAIVPKEHEKLAKEKWNEGHFNVFLSDMIPLDRAIPDTRPEGCSNQVVHNNLPTTSIIMCFMDEVWSTLLRSVHSIFNRSPVHLIKEVILVDDFSTKEYLKENLDKYMSQFPKVRVIHLHERHGLIRARLVGAAVATGDVLTFLDSHVECNIGWLEPLLERVYLKRTKVACPAIEIINNEDMSYVGVSGFLRGVFTWPMNFEWKAIPDEVIKKYNLKEMDPIRCPIMAGGLFSIDKKYFYELGTYDAGLEVWGGENMELSFKVWMCGGEIEIIPCSRVGHIFRDGNPYTFPKDRIKTVERNLARVAEVWLDEYVDVFYGHGYHHLLNTNNIEFDIGDLRKQKELRKKLQCESFKWYLENVYPDLRTSLVRSDGLLFNVGTRKCLAVENGTFSFEMCDIRKKNQHFSHSWLRLIKQTDMCIAVLDVKQVLGMKPCDKRNNNLRWLHQSFIDEPTLTDHILWEMSQFPVCLEGNLFGNILTINSCDPVNSHQKWKFTNYYED</sequence>
<keyword evidence="8 15" id="KW-0430">Lectin</keyword>
<feature type="compositionally biased region" description="Basic and acidic residues" evidence="16">
    <location>
        <begin position="152"/>
        <end position="161"/>
    </location>
</feature>
<protein>
    <recommendedName>
        <fullName evidence="5 15">Polypeptide N-acetylgalactosaminyltransferase</fullName>
        <ecNumber evidence="15">2.4.1.-</ecNumber>
    </recommendedName>
    <alternativeName>
        <fullName evidence="15">Protein-UDP acetylgalactosaminyltransferase</fullName>
    </alternativeName>
</protein>
<dbReference type="GO" id="GO:0004653">
    <property type="term" value="F:polypeptide N-acetylgalactosaminyltransferase activity"/>
    <property type="evidence" value="ECO:0007669"/>
    <property type="project" value="TreeGrafter"/>
</dbReference>
<feature type="domain" description="Ricin B lectin" evidence="17">
    <location>
        <begin position="773"/>
        <end position="898"/>
    </location>
</feature>
<evidence type="ECO:0000256" key="6">
    <source>
        <dbReference type="ARBA" id="ARBA00022676"/>
    </source>
</evidence>
<gene>
    <name evidence="18" type="ORF">chiPu_0000435</name>
</gene>
<dbReference type="PROSITE" id="PS50231">
    <property type="entry name" value="RICIN_B_LECTIN"/>
    <property type="match status" value="1"/>
</dbReference>
<keyword evidence="10" id="KW-1133">Transmembrane helix</keyword>
<dbReference type="InterPro" id="IPR029044">
    <property type="entry name" value="Nucleotide-diphossugar_trans"/>
</dbReference>
<keyword evidence="6 15" id="KW-0328">Glycosyltransferase</keyword>
<keyword evidence="15" id="KW-0808">Transferase</keyword>
<feature type="region of interest" description="Disordered" evidence="16">
    <location>
        <begin position="47"/>
        <end position="81"/>
    </location>
</feature>
<proteinExistence type="inferred from homology"/>
<evidence type="ECO:0000256" key="5">
    <source>
        <dbReference type="ARBA" id="ARBA00012644"/>
    </source>
</evidence>
<comment type="caution">
    <text evidence="18">The sequence shown here is derived from an EMBL/GenBank/DDBJ whole genome shotgun (WGS) entry which is preliminary data.</text>
</comment>
<dbReference type="GO" id="GO:0006493">
    <property type="term" value="P:protein O-linked glycosylation"/>
    <property type="evidence" value="ECO:0007669"/>
    <property type="project" value="TreeGrafter"/>
</dbReference>
<keyword evidence="14 15" id="KW-0464">Manganese</keyword>
<dbReference type="OrthoDB" id="9982049at2759"/>
<accession>A0A401RVA2</accession>
<keyword evidence="11 15" id="KW-0333">Golgi apparatus</keyword>
<dbReference type="InterPro" id="IPR045885">
    <property type="entry name" value="GalNAc-T"/>
</dbReference>
<dbReference type="InterPro" id="IPR001173">
    <property type="entry name" value="Glyco_trans_2-like"/>
</dbReference>
<evidence type="ECO:0000256" key="10">
    <source>
        <dbReference type="ARBA" id="ARBA00022989"/>
    </source>
</evidence>
<evidence type="ECO:0000313" key="19">
    <source>
        <dbReference type="Proteomes" id="UP000287033"/>
    </source>
</evidence>
<dbReference type="EMBL" id="BEZZ01000005">
    <property type="protein sequence ID" value="GCC22051.1"/>
    <property type="molecule type" value="Genomic_DNA"/>
</dbReference>
<comment type="subcellular location">
    <subcellularLocation>
        <location evidence="2 15">Golgi apparatus membrane</location>
        <topology evidence="2 15">Single-pass type II membrane protein</topology>
    </subcellularLocation>
</comment>
<evidence type="ECO:0000256" key="12">
    <source>
        <dbReference type="ARBA" id="ARBA00023136"/>
    </source>
</evidence>
<dbReference type="GO" id="GO:0030246">
    <property type="term" value="F:carbohydrate binding"/>
    <property type="evidence" value="ECO:0007669"/>
    <property type="project" value="UniProtKB-KW"/>
</dbReference>
<dbReference type="SUPFAM" id="SSF50370">
    <property type="entry name" value="Ricin B-like lectins"/>
    <property type="match status" value="1"/>
</dbReference>
<dbReference type="Proteomes" id="UP000287033">
    <property type="component" value="Unassembled WGS sequence"/>
</dbReference>
<evidence type="ECO:0000256" key="4">
    <source>
        <dbReference type="ARBA" id="ARBA00005680"/>
    </source>
</evidence>
<dbReference type="PANTHER" id="PTHR11675:SF130">
    <property type="entry name" value="POLYPEPTIDE N-ACETYLGALACTOSAMINYLTRANSFERASE 5"/>
    <property type="match status" value="1"/>
</dbReference>
<dbReference type="AlphaFoldDB" id="A0A401RVA2"/>
<keyword evidence="19" id="KW-1185">Reference proteome</keyword>
<dbReference type="Gene3D" id="2.80.10.50">
    <property type="match status" value="1"/>
</dbReference>
<dbReference type="GO" id="GO:0000139">
    <property type="term" value="C:Golgi membrane"/>
    <property type="evidence" value="ECO:0007669"/>
    <property type="project" value="UniProtKB-SubCell"/>
</dbReference>
<evidence type="ECO:0000256" key="11">
    <source>
        <dbReference type="ARBA" id="ARBA00023034"/>
    </source>
</evidence>
<evidence type="ECO:0000256" key="3">
    <source>
        <dbReference type="ARBA" id="ARBA00004922"/>
    </source>
</evidence>
<evidence type="ECO:0000256" key="13">
    <source>
        <dbReference type="ARBA" id="ARBA00023157"/>
    </source>
</evidence>
<evidence type="ECO:0000256" key="9">
    <source>
        <dbReference type="ARBA" id="ARBA00022968"/>
    </source>
</evidence>
<dbReference type="STRING" id="137246.A0A401RVA2"/>
<dbReference type="InterPro" id="IPR035992">
    <property type="entry name" value="Ricin_B-like_lectins"/>
</dbReference>
<dbReference type="EC" id="2.4.1.-" evidence="15"/>
<dbReference type="InterPro" id="IPR000772">
    <property type="entry name" value="Ricin_B_lectin"/>
</dbReference>
<feature type="compositionally biased region" description="Basic and acidic residues" evidence="16">
    <location>
        <begin position="184"/>
        <end position="193"/>
    </location>
</feature>
<dbReference type="UniPathway" id="UPA00378"/>
<evidence type="ECO:0000313" key="18">
    <source>
        <dbReference type="EMBL" id="GCC22051.1"/>
    </source>
</evidence>
<keyword evidence="12" id="KW-0472">Membrane</keyword>
<comment type="similarity">
    <text evidence="4 15">Belongs to the glycosyltransferase 2 family. GalNAc-T subfamily.</text>
</comment>
<dbReference type="SUPFAM" id="SSF53448">
    <property type="entry name" value="Nucleotide-diphospho-sugar transferases"/>
    <property type="match status" value="1"/>
</dbReference>
<evidence type="ECO:0000256" key="16">
    <source>
        <dbReference type="SAM" id="MobiDB-lite"/>
    </source>
</evidence>
<keyword evidence="9" id="KW-0735">Signal-anchor</keyword>
<dbReference type="Gene3D" id="3.90.550.10">
    <property type="entry name" value="Spore Coat Polysaccharide Biosynthesis Protein SpsA, Chain A"/>
    <property type="match status" value="1"/>
</dbReference>
<evidence type="ECO:0000259" key="17">
    <source>
        <dbReference type="SMART" id="SM00458"/>
    </source>
</evidence>
<dbReference type="PANTHER" id="PTHR11675">
    <property type="entry name" value="N-ACETYLGALACTOSAMINYLTRANSFERASE"/>
    <property type="match status" value="1"/>
</dbReference>
<comment type="cofactor">
    <cofactor evidence="1 15">
        <name>Mn(2+)</name>
        <dbReference type="ChEBI" id="CHEBI:29035"/>
    </cofactor>
</comment>
<dbReference type="FunFam" id="3.90.550.10:FF:000088">
    <property type="entry name" value="Polypeptide N-acetylgalactosaminyltransferase"/>
    <property type="match status" value="1"/>
</dbReference>
<comment type="pathway">
    <text evidence="3 15">Protein modification; protein glycosylation.</text>
</comment>
<reference evidence="18 19" key="1">
    <citation type="journal article" date="2018" name="Nat. Ecol. Evol.">
        <title>Shark genomes provide insights into elasmobranch evolution and the origin of vertebrates.</title>
        <authorList>
            <person name="Hara Y"/>
            <person name="Yamaguchi K"/>
            <person name="Onimaru K"/>
            <person name="Kadota M"/>
            <person name="Koyanagi M"/>
            <person name="Keeley SD"/>
            <person name="Tatsumi K"/>
            <person name="Tanaka K"/>
            <person name="Motone F"/>
            <person name="Kageyama Y"/>
            <person name="Nozu R"/>
            <person name="Adachi N"/>
            <person name="Nishimura O"/>
            <person name="Nakagawa R"/>
            <person name="Tanegashima C"/>
            <person name="Kiyatake I"/>
            <person name="Matsumoto R"/>
            <person name="Murakumo K"/>
            <person name="Nishida K"/>
            <person name="Terakita A"/>
            <person name="Kuratani S"/>
            <person name="Sato K"/>
            <person name="Hyodo S Kuraku.S."/>
        </authorList>
    </citation>
    <scope>NUCLEOTIDE SEQUENCE [LARGE SCALE GENOMIC DNA]</scope>
</reference>
<dbReference type="CDD" id="cd02510">
    <property type="entry name" value="pp-GalNAc-T"/>
    <property type="match status" value="1"/>
</dbReference>
<evidence type="ECO:0000256" key="1">
    <source>
        <dbReference type="ARBA" id="ARBA00001936"/>
    </source>
</evidence>
<dbReference type="Pfam" id="PF00535">
    <property type="entry name" value="Glycos_transf_2"/>
    <property type="match status" value="1"/>
</dbReference>